<sequence>MSGTQAAPPTPSTSSSKLPRFLQKAASNRDRSRSISAQQQQAAMSDSNEKLRAVKETDNTTSADVPVIHEPTPPSLSSSQAYPSQSQVQSSQAALPIPRPRTRSERPQSTPSEMALYPSNSSTSRLGDVGTRLAGWVSHFSTSSTDLSLSSLLAQAAVSPSSPNLSASTGQPRSPRARTVASSVIAAAIHGKDKLVRAVLDSDSFPDRSPHPIWLMGVLHPGYEPASLASSTSSKDSFGGKKSKSQSPGRRDSLVIVDSKSGYRSSPPPPGSSGSPSSSPPPNSPSQAPAHPAWPPAFYNDFTSRVWLTYRNSFSPIRDSNLSSLSGTESEASVSTTTSGGGGSPISRRWNWSGERGWTSDAGWGCMLRTGQSLLAEALIHLHLGRDWRKPLYPTPTQSYATYVRILTWFFDSPSPLAPFSVHRMALAGKDLGKDVGQWFGPSTAAGAVKTLANAFPECDLSVAVAVDGVIYESDVYAASNLHAAHSQGRTNGKKGGEKKWGERGVLVLIGIRLGIEGVNPIYYDCLKTIFTFPQSVGIAGGRPSSSYYFLGYQDQSLIYLDPHHSRAAIPLRPPPPNNAILNLSPTSTNTSNSGTAKERESADRRYGRNETPDSSDRETTATQSTNHSHSSFRFRPFRHHGHGPASPSGSTSSHTSSMSMGHSPSAPSPLHTGASASVLGHGYSASDPSSTHPSAGHTSTNAHSHYPYNSTSPEEPLSDDPVINHYYAAYRPEELKTFHCEKVRKMAFSVMDPSMLLGFLCKDEAEWLDFRRRVGEMSRTYKVIFSIQDEPPTWGVPSSSRTAAGASAADVDDLDDEIGLESMSEPEIEADLVDVSAEADDGVAKSDEIGSSETPVAGTSENQPSSGAMDSVPPAPIISVASNAAAASSSTASGSATHAARVDPLPPTSSRAETRSTPRFPIQEDDDEDDDEFEDARADVYRDGSSNDHRPPQPPFSPKPRHAEVERVGEDDGEEDEWVDPMVSPNGSDQSRRIGHEPGHESSSPPTSSSESSHVPQSSSASASSSYRPGYVPSSPESAKVARKTSTRSTTLPISVALPHMHAHSSSRSQSSHSSAQPFPSAPPSQPPPAQQHYPFPLASGSDLDFPSTTSSTDHHRDNQSSDHHSHTSHSYHYPEREERRERRESMRIRPLEREREREKTITGGRRPPVGVVLPPGQPTIATSGGTGTGTPTGVGIGSGMRAARHGGRTQSGGVKGGARVDP</sequence>
<dbReference type="EMBL" id="KV419413">
    <property type="protein sequence ID" value="KZS91852.1"/>
    <property type="molecule type" value="Genomic_DNA"/>
</dbReference>
<dbReference type="GO" id="GO:0019786">
    <property type="term" value="F:protein-phosphatidylethanolamide deconjugating activity"/>
    <property type="evidence" value="ECO:0007669"/>
    <property type="project" value="InterPro"/>
</dbReference>
<feature type="compositionally biased region" description="Low complexity" evidence="13">
    <location>
        <begin position="799"/>
        <end position="810"/>
    </location>
</feature>
<reference evidence="15 16" key="1">
    <citation type="journal article" date="2016" name="Mol. Biol. Evol.">
        <title>Comparative Genomics of Early-Diverging Mushroom-Forming Fungi Provides Insights into the Origins of Lignocellulose Decay Capabilities.</title>
        <authorList>
            <person name="Nagy L.G."/>
            <person name="Riley R."/>
            <person name="Tritt A."/>
            <person name="Adam C."/>
            <person name="Daum C."/>
            <person name="Floudas D."/>
            <person name="Sun H."/>
            <person name="Yadav J.S."/>
            <person name="Pangilinan J."/>
            <person name="Larsson K.H."/>
            <person name="Matsuura K."/>
            <person name="Barry K."/>
            <person name="Labutti K."/>
            <person name="Kuo R."/>
            <person name="Ohm R.A."/>
            <person name="Bhattacharya S.S."/>
            <person name="Shirouzu T."/>
            <person name="Yoshinaga Y."/>
            <person name="Martin F.M."/>
            <person name="Grigoriev I.V."/>
            <person name="Hibbett D.S."/>
        </authorList>
    </citation>
    <scope>NUCLEOTIDE SEQUENCE [LARGE SCALE GENOMIC DNA]</scope>
    <source>
        <strain evidence="15 16">HHB9708</strain>
    </source>
</reference>
<evidence type="ECO:0000256" key="5">
    <source>
        <dbReference type="ARBA" id="ARBA00022490"/>
    </source>
</evidence>
<feature type="compositionally biased region" description="Polar residues" evidence="13">
    <location>
        <begin position="621"/>
        <end position="630"/>
    </location>
</feature>
<keyword evidence="6" id="KW-0645">Protease</keyword>
<dbReference type="GO" id="GO:0016485">
    <property type="term" value="P:protein processing"/>
    <property type="evidence" value="ECO:0007669"/>
    <property type="project" value="TreeGrafter"/>
</dbReference>
<feature type="compositionally biased region" description="Low complexity" evidence="13">
    <location>
        <begin position="890"/>
        <end position="900"/>
    </location>
</feature>
<evidence type="ECO:0000256" key="7">
    <source>
        <dbReference type="ARBA" id="ARBA00022801"/>
    </source>
</evidence>
<dbReference type="GO" id="GO:0000423">
    <property type="term" value="P:mitophagy"/>
    <property type="evidence" value="ECO:0007669"/>
    <property type="project" value="TreeGrafter"/>
</dbReference>
<evidence type="ECO:0000256" key="10">
    <source>
        <dbReference type="ARBA" id="ARBA00023006"/>
    </source>
</evidence>
<evidence type="ECO:0000256" key="13">
    <source>
        <dbReference type="SAM" id="MobiDB-lite"/>
    </source>
</evidence>
<evidence type="ECO:0000256" key="11">
    <source>
        <dbReference type="ARBA" id="ARBA00029362"/>
    </source>
</evidence>
<keyword evidence="4" id="KW-0813">Transport</keyword>
<protein>
    <recommendedName>
        <fullName evidence="12">Autophagy-related protein 4</fullName>
    </recommendedName>
</protein>
<feature type="domain" description="Peptidase C54 catalytic" evidence="14">
    <location>
        <begin position="297"/>
        <end position="609"/>
    </location>
</feature>
<feature type="domain" description="Peptidase C54 catalytic" evidence="14">
    <location>
        <begin position="729"/>
        <end position="773"/>
    </location>
</feature>
<dbReference type="Pfam" id="PF03416">
    <property type="entry name" value="Peptidase_C54"/>
    <property type="match status" value="2"/>
</dbReference>
<feature type="compositionally biased region" description="Basic and acidic residues" evidence="13">
    <location>
        <begin position="1134"/>
        <end position="1162"/>
    </location>
</feature>
<dbReference type="InterPro" id="IPR038765">
    <property type="entry name" value="Papain-like_cys_pep_sf"/>
</dbReference>
<feature type="compositionally biased region" description="Low complexity" evidence="13">
    <location>
        <begin position="1165"/>
        <end position="1185"/>
    </location>
</feature>
<dbReference type="PANTHER" id="PTHR22624:SF49">
    <property type="entry name" value="CYSTEINE PROTEASE"/>
    <property type="match status" value="1"/>
</dbReference>
<evidence type="ECO:0000256" key="12">
    <source>
        <dbReference type="ARBA" id="ARBA00030240"/>
    </source>
</evidence>
<dbReference type="GO" id="GO:0015031">
    <property type="term" value="P:protein transport"/>
    <property type="evidence" value="ECO:0007669"/>
    <property type="project" value="UniProtKB-KW"/>
</dbReference>
<dbReference type="SUPFAM" id="SSF54001">
    <property type="entry name" value="Cysteine proteinases"/>
    <property type="match status" value="2"/>
</dbReference>
<feature type="region of interest" description="Disordered" evidence="13">
    <location>
        <begin position="890"/>
        <end position="1224"/>
    </location>
</feature>
<evidence type="ECO:0000256" key="2">
    <source>
        <dbReference type="ARBA" id="ARBA00004496"/>
    </source>
</evidence>
<dbReference type="GO" id="GO:0034727">
    <property type="term" value="P:piecemeal microautophagy of the nucleus"/>
    <property type="evidence" value="ECO:0007669"/>
    <property type="project" value="TreeGrafter"/>
</dbReference>
<keyword evidence="5" id="KW-0963">Cytoplasm</keyword>
<feature type="compositionally biased region" description="Gly residues" evidence="13">
    <location>
        <begin position="1186"/>
        <end position="1200"/>
    </location>
</feature>
<feature type="region of interest" description="Disordered" evidence="13">
    <location>
        <begin position="321"/>
        <end position="351"/>
    </location>
</feature>
<dbReference type="AlphaFoldDB" id="A0A164SVL6"/>
<evidence type="ECO:0000256" key="6">
    <source>
        <dbReference type="ARBA" id="ARBA00022670"/>
    </source>
</evidence>
<evidence type="ECO:0000259" key="14">
    <source>
        <dbReference type="Pfam" id="PF03416"/>
    </source>
</evidence>
<gene>
    <name evidence="15" type="ORF">SISNIDRAFT_467434</name>
</gene>
<feature type="compositionally biased region" description="Low complexity" evidence="13">
    <location>
        <begin position="326"/>
        <end position="338"/>
    </location>
</feature>
<feature type="compositionally biased region" description="Polar residues" evidence="13">
    <location>
        <begin position="107"/>
        <end position="124"/>
    </location>
</feature>
<keyword evidence="10" id="KW-0072">Autophagy</keyword>
<feature type="compositionally biased region" description="Low complexity" evidence="13">
    <location>
        <begin position="1003"/>
        <end position="1027"/>
    </location>
</feature>
<feature type="compositionally biased region" description="Basic and acidic residues" evidence="13">
    <location>
        <begin position="47"/>
        <end position="58"/>
    </location>
</feature>
<feature type="region of interest" description="Disordered" evidence="13">
    <location>
        <begin position="570"/>
        <end position="720"/>
    </location>
</feature>
<feature type="compositionally biased region" description="Polar residues" evidence="13">
    <location>
        <begin position="687"/>
        <end position="714"/>
    </location>
</feature>
<feature type="compositionally biased region" description="Basic residues" evidence="13">
    <location>
        <begin position="631"/>
        <end position="643"/>
    </location>
</feature>
<feature type="region of interest" description="Disordered" evidence="13">
    <location>
        <begin position="842"/>
        <end position="876"/>
    </location>
</feature>
<dbReference type="GO" id="GO:0004197">
    <property type="term" value="F:cysteine-type endopeptidase activity"/>
    <property type="evidence" value="ECO:0007669"/>
    <property type="project" value="TreeGrafter"/>
</dbReference>
<evidence type="ECO:0000256" key="8">
    <source>
        <dbReference type="ARBA" id="ARBA00022807"/>
    </source>
</evidence>
<feature type="compositionally biased region" description="Low complexity" evidence="13">
    <location>
        <begin position="644"/>
        <end position="670"/>
    </location>
</feature>
<feature type="compositionally biased region" description="Low complexity" evidence="13">
    <location>
        <begin position="227"/>
        <end position="237"/>
    </location>
</feature>
<dbReference type="InterPro" id="IPR046792">
    <property type="entry name" value="Peptidase_C54_cat"/>
</dbReference>
<dbReference type="GO" id="GO:0035973">
    <property type="term" value="P:aggrephagy"/>
    <property type="evidence" value="ECO:0007669"/>
    <property type="project" value="TreeGrafter"/>
</dbReference>
<dbReference type="STRING" id="1314777.A0A164SVL6"/>
<comment type="catalytic activity">
    <reaction evidence="11">
        <text>[protein]-C-terminal L-amino acid-glycyl-phosphatidylethanolamide + H2O = [protein]-C-terminal L-amino acid-glycine + a 1,2-diacyl-sn-glycero-3-phosphoethanolamine</text>
        <dbReference type="Rhea" id="RHEA:67548"/>
        <dbReference type="Rhea" id="RHEA-COMP:17323"/>
        <dbReference type="Rhea" id="RHEA-COMP:17324"/>
        <dbReference type="ChEBI" id="CHEBI:15377"/>
        <dbReference type="ChEBI" id="CHEBI:64612"/>
        <dbReference type="ChEBI" id="CHEBI:172940"/>
        <dbReference type="ChEBI" id="CHEBI:172941"/>
    </reaction>
    <physiologicalReaction direction="left-to-right" evidence="11">
        <dbReference type="Rhea" id="RHEA:67549"/>
    </physiologicalReaction>
</comment>
<keyword evidence="9" id="KW-0653">Protein transport</keyword>
<comment type="subcellular location">
    <subcellularLocation>
        <location evidence="2">Cytoplasm</location>
    </subcellularLocation>
    <subcellularLocation>
        <location evidence="1">Preautophagosomal structure</location>
    </subcellularLocation>
</comment>
<feature type="compositionally biased region" description="Basic and acidic residues" evidence="13">
    <location>
        <begin position="936"/>
        <end position="952"/>
    </location>
</feature>
<evidence type="ECO:0000256" key="9">
    <source>
        <dbReference type="ARBA" id="ARBA00022927"/>
    </source>
</evidence>
<evidence type="ECO:0000313" key="16">
    <source>
        <dbReference type="Proteomes" id="UP000076722"/>
    </source>
</evidence>
<feature type="region of interest" description="Disordered" evidence="13">
    <location>
        <begin position="227"/>
        <end position="292"/>
    </location>
</feature>
<dbReference type="GO" id="GO:0000045">
    <property type="term" value="P:autophagosome assembly"/>
    <property type="evidence" value="ECO:0007669"/>
    <property type="project" value="TreeGrafter"/>
</dbReference>
<organism evidence="15 16">
    <name type="scientific">Sistotremastrum niveocremeum HHB9708</name>
    <dbReference type="NCBI Taxonomy" id="1314777"/>
    <lineage>
        <taxon>Eukaryota</taxon>
        <taxon>Fungi</taxon>
        <taxon>Dikarya</taxon>
        <taxon>Basidiomycota</taxon>
        <taxon>Agaricomycotina</taxon>
        <taxon>Agaricomycetes</taxon>
        <taxon>Sistotremastrales</taxon>
        <taxon>Sistotremastraceae</taxon>
        <taxon>Sertulicium</taxon>
        <taxon>Sertulicium niveocremeum</taxon>
    </lineage>
</organism>
<feature type="compositionally biased region" description="Pro residues" evidence="13">
    <location>
        <begin position="1081"/>
        <end position="1091"/>
    </location>
</feature>
<keyword evidence="7" id="KW-0378">Hydrolase</keyword>
<feature type="compositionally biased region" description="Acidic residues" evidence="13">
    <location>
        <begin position="924"/>
        <end position="935"/>
    </location>
</feature>
<dbReference type="GO" id="GO:0000407">
    <property type="term" value="C:phagophore assembly site"/>
    <property type="evidence" value="ECO:0007669"/>
    <property type="project" value="UniProtKB-SubCell"/>
</dbReference>
<evidence type="ECO:0000256" key="1">
    <source>
        <dbReference type="ARBA" id="ARBA00004329"/>
    </source>
</evidence>
<evidence type="ECO:0000256" key="3">
    <source>
        <dbReference type="ARBA" id="ARBA00010958"/>
    </source>
</evidence>
<feature type="compositionally biased region" description="Basic and acidic residues" evidence="13">
    <location>
        <begin position="1114"/>
        <end position="1127"/>
    </location>
</feature>
<feature type="region of interest" description="Disordered" evidence="13">
    <location>
        <begin position="793"/>
        <end position="812"/>
    </location>
</feature>
<feature type="region of interest" description="Disordered" evidence="13">
    <location>
        <begin position="1"/>
        <end position="124"/>
    </location>
</feature>
<evidence type="ECO:0000313" key="15">
    <source>
        <dbReference type="EMBL" id="KZS91852.1"/>
    </source>
</evidence>
<comment type="similarity">
    <text evidence="3">Belongs to the peptidase C54 family.</text>
</comment>
<feature type="compositionally biased region" description="Polar residues" evidence="13">
    <location>
        <begin position="909"/>
        <end position="918"/>
    </location>
</feature>
<dbReference type="OrthoDB" id="2960936at2759"/>
<feature type="compositionally biased region" description="Basic and acidic residues" evidence="13">
    <location>
        <begin position="597"/>
        <end position="620"/>
    </location>
</feature>
<keyword evidence="16" id="KW-1185">Reference proteome</keyword>
<feature type="compositionally biased region" description="Low complexity" evidence="13">
    <location>
        <begin position="75"/>
        <end position="94"/>
    </location>
</feature>
<proteinExistence type="inferred from homology"/>
<accession>A0A164SVL6</accession>
<feature type="compositionally biased region" description="Low complexity" evidence="13">
    <location>
        <begin position="583"/>
        <end position="596"/>
    </location>
</feature>
<dbReference type="InterPro" id="IPR005078">
    <property type="entry name" value="Peptidase_C54"/>
</dbReference>
<evidence type="ECO:0000256" key="4">
    <source>
        <dbReference type="ARBA" id="ARBA00022448"/>
    </source>
</evidence>
<feature type="compositionally biased region" description="Polar residues" evidence="13">
    <location>
        <begin position="850"/>
        <end position="869"/>
    </location>
</feature>
<dbReference type="Proteomes" id="UP000076722">
    <property type="component" value="Unassembled WGS sequence"/>
</dbReference>
<name>A0A164SVL6_9AGAM</name>
<dbReference type="PANTHER" id="PTHR22624">
    <property type="entry name" value="CYSTEINE PROTEASE ATG4"/>
    <property type="match status" value="1"/>
</dbReference>
<feature type="compositionally biased region" description="Basic and acidic residues" evidence="13">
    <location>
        <begin position="991"/>
        <end position="1001"/>
    </location>
</feature>
<feature type="compositionally biased region" description="Basic and acidic residues" evidence="13">
    <location>
        <begin position="962"/>
        <end position="971"/>
    </location>
</feature>
<keyword evidence="8" id="KW-0788">Thiol protease</keyword>
<feature type="compositionally biased region" description="Low complexity" evidence="13">
    <location>
        <begin position="1065"/>
        <end position="1080"/>
    </location>
</feature>